<dbReference type="SUPFAM" id="SSF54909">
    <property type="entry name" value="Dimeric alpha+beta barrel"/>
    <property type="match status" value="1"/>
</dbReference>
<sequence length="118" mass="13356">MDGTMVYVSITGLQIKARRHLPRFWWHAIPSMLQAQKAEGNISTDTRQIDGVHHTLTVWKDEAAMRRYLVDGAHLQAMKAFGSIATGKTLGFYADRVPDWQEVHALWQTKGKPVGRAK</sequence>
<organism evidence="1 2">
    <name type="scientific">Rhizobium rhododendri</name>
    <dbReference type="NCBI Taxonomy" id="2506430"/>
    <lineage>
        <taxon>Bacteria</taxon>
        <taxon>Pseudomonadati</taxon>
        <taxon>Pseudomonadota</taxon>
        <taxon>Alphaproteobacteria</taxon>
        <taxon>Hyphomicrobiales</taxon>
        <taxon>Rhizobiaceae</taxon>
        <taxon>Rhizobium/Agrobacterium group</taxon>
        <taxon>Rhizobium</taxon>
    </lineage>
</organism>
<dbReference type="Proteomes" id="UP000318939">
    <property type="component" value="Chromosome"/>
</dbReference>
<protein>
    <recommendedName>
        <fullName evidence="3">DUF3291 domain-containing protein</fullName>
    </recommendedName>
</protein>
<evidence type="ECO:0000313" key="2">
    <source>
        <dbReference type="Proteomes" id="UP000318939"/>
    </source>
</evidence>
<dbReference type="EMBL" id="CP117267">
    <property type="protein sequence ID" value="WFS23499.1"/>
    <property type="molecule type" value="Genomic_DNA"/>
</dbReference>
<proteinExistence type="predicted"/>
<name>A0ABY8IJ10_9HYPH</name>
<evidence type="ECO:0000313" key="1">
    <source>
        <dbReference type="EMBL" id="WFS23499.1"/>
    </source>
</evidence>
<reference evidence="1" key="2">
    <citation type="journal article" date="2023" name="MicrobiologyOpen">
        <title>Genomics of the tumorigenes clade of the family Rhizobiaceae and description of Rhizobium rhododendri sp. nov.</title>
        <authorList>
            <person name="Kuzmanovic N."/>
            <person name="diCenzo G.C."/>
            <person name="Bunk B."/>
            <person name="Sproeer C."/>
            <person name="Fruehling A."/>
            <person name="Neumann-Schaal M."/>
            <person name="Overmann J."/>
            <person name="Smalla K."/>
        </authorList>
    </citation>
    <scope>NUCLEOTIDE SEQUENCE</scope>
    <source>
        <strain evidence="1">Rho-6.2</strain>
    </source>
</reference>
<gene>
    <name evidence="1" type="ORF">PR018_02960</name>
</gene>
<accession>A0ABY8IJ10</accession>
<keyword evidence="2" id="KW-1185">Reference proteome</keyword>
<reference evidence="1" key="1">
    <citation type="journal article" date="2019" name="Phytopathology">
        <title>A Novel Group of Rhizobium tumorigenes-Like Agrobacteria Associated with Crown Gall Disease of Rhododendron and Blueberry.</title>
        <authorList>
            <person name="Kuzmanovic N."/>
            <person name="Behrens P."/>
            <person name="Idczak E."/>
            <person name="Wagner S."/>
            <person name="Gotz M."/>
            <person name="Sproer C."/>
            <person name="Bunk B."/>
            <person name="Overmann J."/>
            <person name="Smalla K."/>
        </authorList>
    </citation>
    <scope>NUCLEOTIDE SEQUENCE</scope>
    <source>
        <strain evidence="1">Rho-6.2</strain>
    </source>
</reference>
<evidence type="ECO:0008006" key="3">
    <source>
        <dbReference type="Google" id="ProtNLM"/>
    </source>
</evidence>
<dbReference type="RefSeq" id="WP_202617135.1">
    <property type="nucleotide sequence ID" value="NZ_CP117267.1"/>
</dbReference>
<dbReference type="InterPro" id="IPR011008">
    <property type="entry name" value="Dimeric_a/b-barrel"/>
</dbReference>